<proteinExistence type="predicted"/>
<evidence type="ECO:0000313" key="1">
    <source>
        <dbReference type="EMBL" id="AVR46578.1"/>
    </source>
</evidence>
<dbReference type="KEGG" id="grs:C7S20_15620"/>
<dbReference type="Proteomes" id="UP000241507">
    <property type="component" value="Chromosome"/>
</dbReference>
<reference evidence="2" key="1">
    <citation type="submission" date="2018-03" db="EMBL/GenBank/DDBJ databases">
        <title>Gramella fulva sp. nov., isolated from a dry surface of tidal flat.</title>
        <authorList>
            <person name="Hwang S.H."/>
            <person name="Hwang W.M."/>
            <person name="Kang K."/>
            <person name="Ahn T.-Y."/>
        </authorList>
    </citation>
    <scope>NUCLEOTIDE SEQUENCE [LARGE SCALE GENOMIC DNA]</scope>
    <source>
        <strain evidence="2">SH35</strain>
    </source>
</reference>
<organism evidence="1 2">
    <name type="scientific">Christiangramia fulva</name>
    <dbReference type="NCBI Taxonomy" id="2126553"/>
    <lineage>
        <taxon>Bacteria</taxon>
        <taxon>Pseudomonadati</taxon>
        <taxon>Bacteroidota</taxon>
        <taxon>Flavobacteriia</taxon>
        <taxon>Flavobacteriales</taxon>
        <taxon>Flavobacteriaceae</taxon>
        <taxon>Christiangramia</taxon>
    </lineage>
</organism>
<gene>
    <name evidence="1" type="ORF">C7S20_15620</name>
</gene>
<protein>
    <submittedName>
        <fullName evidence="1">Phosphoribosylpyrophosphate synthetase</fullName>
    </submittedName>
</protein>
<dbReference type="EMBL" id="CP028136">
    <property type="protein sequence ID" value="AVR46578.1"/>
    <property type="molecule type" value="Genomic_DNA"/>
</dbReference>
<dbReference type="OrthoDB" id="8418771at2"/>
<sequence>MNNYDTLSEAVNGLQARGYKYDFNLKTHCLECPSLKLEIHPQDFLVNEVYRFEGMSSTDDSSILFAISSRYGVRGILVDAYGIYSENISETMRTKLKQINQ</sequence>
<evidence type="ECO:0000313" key="2">
    <source>
        <dbReference type="Proteomes" id="UP000241507"/>
    </source>
</evidence>
<dbReference type="RefSeq" id="WP_107013351.1">
    <property type="nucleotide sequence ID" value="NZ_CP028136.1"/>
</dbReference>
<accession>A0A2R3Z8H5</accession>
<dbReference type="AlphaFoldDB" id="A0A2R3Z8H5"/>
<name>A0A2R3Z8H5_9FLAO</name>
<keyword evidence="2" id="KW-1185">Reference proteome</keyword>